<dbReference type="SUPFAM" id="SSF56784">
    <property type="entry name" value="HAD-like"/>
    <property type="match status" value="1"/>
</dbReference>
<dbReference type="Pfam" id="PF12710">
    <property type="entry name" value="HAD"/>
    <property type="match status" value="1"/>
</dbReference>
<feature type="transmembrane region" description="Helical" evidence="6">
    <location>
        <begin position="397"/>
        <end position="421"/>
    </location>
</feature>
<reference evidence="7 8" key="1">
    <citation type="submission" date="2023-07" db="EMBL/GenBank/DDBJ databases">
        <title>Sorghum-associated microbial communities from plants grown in Nebraska, USA.</title>
        <authorList>
            <person name="Schachtman D."/>
        </authorList>
    </citation>
    <scope>NUCLEOTIDE SEQUENCE [LARGE SCALE GENOMIC DNA]</scope>
    <source>
        <strain evidence="7 8">4249</strain>
    </source>
</reference>
<proteinExistence type="predicted"/>
<name>A0ABU1WL80_9BURK</name>
<feature type="transmembrane region" description="Helical" evidence="6">
    <location>
        <begin position="471"/>
        <end position="488"/>
    </location>
</feature>
<dbReference type="InterPro" id="IPR044878">
    <property type="entry name" value="UbiA_sf"/>
</dbReference>
<feature type="transmembrane region" description="Helical" evidence="6">
    <location>
        <begin position="266"/>
        <end position="290"/>
    </location>
</feature>
<comment type="caution">
    <text evidence="7">The sequence shown here is derived from an EMBL/GenBank/DDBJ whole genome shotgun (WGS) entry which is preliminary data.</text>
</comment>
<evidence type="ECO:0000256" key="2">
    <source>
        <dbReference type="ARBA" id="ARBA00022475"/>
    </source>
</evidence>
<evidence type="ECO:0000313" key="7">
    <source>
        <dbReference type="EMBL" id="MDR7150060.1"/>
    </source>
</evidence>
<dbReference type="CDD" id="cd13963">
    <property type="entry name" value="PT_UbiA_2"/>
    <property type="match status" value="1"/>
</dbReference>
<dbReference type="Proteomes" id="UP001265700">
    <property type="component" value="Unassembled WGS sequence"/>
</dbReference>
<feature type="transmembrane region" description="Helical" evidence="6">
    <location>
        <begin position="346"/>
        <end position="364"/>
    </location>
</feature>
<evidence type="ECO:0000256" key="5">
    <source>
        <dbReference type="ARBA" id="ARBA00023136"/>
    </source>
</evidence>
<keyword evidence="5 6" id="KW-0472">Membrane</keyword>
<dbReference type="InterPro" id="IPR039653">
    <property type="entry name" value="Prenyltransferase"/>
</dbReference>
<dbReference type="NCBIfam" id="NF006088">
    <property type="entry name" value="PRK08238.1"/>
    <property type="match status" value="1"/>
</dbReference>
<dbReference type="PANTHER" id="PTHR11048:SF5">
    <property type="entry name" value="DECAPRENYL-PHOSPHATE PHOSPHORIBOSYLTRANSFERASE"/>
    <property type="match status" value="1"/>
</dbReference>
<dbReference type="Gene3D" id="1.10.357.140">
    <property type="entry name" value="UbiA prenyltransferase"/>
    <property type="match status" value="1"/>
</dbReference>
<dbReference type="Pfam" id="PF01040">
    <property type="entry name" value="UbiA"/>
    <property type="match status" value="1"/>
</dbReference>
<evidence type="ECO:0000313" key="8">
    <source>
        <dbReference type="Proteomes" id="UP001265700"/>
    </source>
</evidence>
<keyword evidence="3 6" id="KW-0812">Transmembrane</keyword>
<evidence type="ECO:0000256" key="1">
    <source>
        <dbReference type="ARBA" id="ARBA00004141"/>
    </source>
</evidence>
<gene>
    <name evidence="7" type="ORF">J2W49_002015</name>
</gene>
<dbReference type="RefSeq" id="WP_310315128.1">
    <property type="nucleotide sequence ID" value="NZ_JAVDWU010000003.1"/>
</dbReference>
<feature type="transmembrane region" description="Helical" evidence="6">
    <location>
        <begin position="433"/>
        <end position="450"/>
    </location>
</feature>
<comment type="subcellular location">
    <subcellularLocation>
        <location evidence="1">Membrane</location>
        <topology evidence="1">Multi-pass membrane protein</topology>
    </subcellularLocation>
</comment>
<sequence length="490" mass="54383">MENRKPAHPDALPFCVDLDGTLIRTDLTFESLLSVLKRAPWTLFLLPLWLLRGKSHLKHQLATRAHLDTTVLPYNPAVVELTRAARAAGRTTVLVTGSHEQLAQRIAEDLSLFDQVLATQAGTNLIGSNKARRLDEVFGQGNYEYVANAHVDLAVWRSAAAAVTVNAPRRVVRQVVAMGKPHKDLPASGNPLRVWLRAIRIQQWVKNSLLFIPILTAHEVLNLEAVVDGLIAFVCFGVCASATYIVNDLLDLDADRHHHKKKNRPFAAGTLSVQWGIASVVGLMLTSLLLALALPLGFQLSLLGYLVTTLLYSLWLKRVASLDVLVLAGLYTLRIIAGGFATGIALSFWLLAFSMFIFLSLALVKRVAELVEVRKRETVAKATLGKLRGREYDTEDIPVLQSLGTSSGYLAVLVLALYIHSTEVFELYRRPEILWFIAPLLLLWVTRLWVVTARGYMDEDPIFYAVKDPETWATAMAVVLIMLAATFWPL</sequence>
<keyword evidence="8" id="KW-1185">Reference proteome</keyword>
<keyword evidence="2" id="KW-1003">Cell membrane</keyword>
<keyword evidence="4 6" id="KW-1133">Transmembrane helix</keyword>
<dbReference type="PANTHER" id="PTHR11048">
    <property type="entry name" value="PRENYLTRANSFERASES"/>
    <property type="match status" value="1"/>
</dbReference>
<evidence type="ECO:0000256" key="6">
    <source>
        <dbReference type="SAM" id="Phobius"/>
    </source>
</evidence>
<feature type="transmembrane region" description="Helical" evidence="6">
    <location>
        <begin position="225"/>
        <end position="246"/>
    </location>
</feature>
<feature type="transmembrane region" description="Helical" evidence="6">
    <location>
        <begin position="296"/>
        <end position="315"/>
    </location>
</feature>
<accession>A0ABU1WL80</accession>
<organism evidence="7 8">
    <name type="scientific">Hydrogenophaga palleronii</name>
    <dbReference type="NCBI Taxonomy" id="65655"/>
    <lineage>
        <taxon>Bacteria</taxon>
        <taxon>Pseudomonadati</taxon>
        <taxon>Pseudomonadota</taxon>
        <taxon>Betaproteobacteria</taxon>
        <taxon>Burkholderiales</taxon>
        <taxon>Comamonadaceae</taxon>
        <taxon>Hydrogenophaga</taxon>
    </lineage>
</organism>
<evidence type="ECO:0000256" key="4">
    <source>
        <dbReference type="ARBA" id="ARBA00022989"/>
    </source>
</evidence>
<dbReference type="Gene3D" id="3.40.50.1000">
    <property type="entry name" value="HAD superfamily/HAD-like"/>
    <property type="match status" value="1"/>
</dbReference>
<dbReference type="InterPro" id="IPR000537">
    <property type="entry name" value="UbiA_prenyltransferase"/>
</dbReference>
<evidence type="ECO:0000256" key="3">
    <source>
        <dbReference type="ARBA" id="ARBA00022692"/>
    </source>
</evidence>
<protein>
    <submittedName>
        <fullName evidence="7">4-hydroxybenzoate polyprenyltransferase/phosphoserine phosphatase</fullName>
    </submittedName>
</protein>
<dbReference type="InterPro" id="IPR036412">
    <property type="entry name" value="HAD-like_sf"/>
</dbReference>
<dbReference type="EMBL" id="JAVDWU010000003">
    <property type="protein sequence ID" value="MDR7150060.1"/>
    <property type="molecule type" value="Genomic_DNA"/>
</dbReference>
<dbReference type="InterPro" id="IPR023214">
    <property type="entry name" value="HAD_sf"/>
</dbReference>